<sequence>MSHLQQLPLELYSKIASYLNDRDVQNLIWVTQRFPLRNEIIARPVVFMMNEIDYSRLRLYTIVRIQFQITFLQRYKKYFIRNTCCDFRCRQKRAMCYNDNHKGILTNVCLDEAKKDAKRRRCCTKKGCKLCCLNTIYYNHYDIIKKSRRKIKFNIIKMIQTGEKKYHDEYILFRAIVRYLNRIDVSNCKSEYVYLLNEANWIHYVK</sequence>
<feature type="domain" description="F-box" evidence="1">
    <location>
        <begin position="1"/>
        <end position="57"/>
    </location>
</feature>
<dbReference type="InterPro" id="IPR001810">
    <property type="entry name" value="F-box_dom"/>
</dbReference>
<evidence type="ECO:0000259" key="1">
    <source>
        <dbReference type="PROSITE" id="PS50181"/>
    </source>
</evidence>
<gene>
    <name evidence="2" type="primary">masp8.5</name>
</gene>
<accession>A0A1B1V5L3</accession>
<organism evidence="2">
    <name type="scientific">Malacosoma sp. alphabaculovirus</name>
    <dbReference type="NCBI Taxonomy" id="1881632"/>
    <lineage>
        <taxon>Viruses</taxon>
        <taxon>Viruses incertae sedis</taxon>
        <taxon>Naldaviricetes</taxon>
        <taxon>Lefavirales</taxon>
        <taxon>Baculoviridae</taxon>
        <taxon>Alphabaculovirus</taxon>
    </lineage>
</organism>
<protein>
    <recommendedName>
        <fullName evidence="1">F-box domain-containing protein</fullName>
    </recommendedName>
</protein>
<evidence type="ECO:0000313" key="2">
    <source>
        <dbReference type="EMBL" id="ANW12312.1"/>
    </source>
</evidence>
<proteinExistence type="predicted"/>
<dbReference type="EMBL" id="KU696414">
    <property type="protein sequence ID" value="ANW12312.1"/>
    <property type="molecule type" value="Genomic_DNA"/>
</dbReference>
<reference evidence="2" key="1">
    <citation type="submission" date="2016-02" db="EMBL/GenBank/DDBJ databases">
        <authorList>
            <person name="Wen L."/>
            <person name="He K."/>
            <person name="Yang H."/>
        </authorList>
    </citation>
    <scope>NUCLEOTIDE SEQUENCE</scope>
    <source>
        <strain evidence="2">164</strain>
    </source>
</reference>
<name>A0A1B1V5L3_9ABAC</name>
<dbReference type="PROSITE" id="PS50181">
    <property type="entry name" value="FBOX"/>
    <property type="match status" value="1"/>
</dbReference>